<feature type="compositionally biased region" description="Basic and acidic residues" evidence="1">
    <location>
        <begin position="373"/>
        <end position="390"/>
    </location>
</feature>
<dbReference type="Proteomes" id="UP000717696">
    <property type="component" value="Unassembled WGS sequence"/>
</dbReference>
<reference evidence="2" key="1">
    <citation type="journal article" date="2021" name="Nat. Commun.">
        <title>Genetic determinants of endophytism in the Arabidopsis root mycobiome.</title>
        <authorList>
            <person name="Mesny F."/>
            <person name="Miyauchi S."/>
            <person name="Thiergart T."/>
            <person name="Pickel B."/>
            <person name="Atanasova L."/>
            <person name="Karlsson M."/>
            <person name="Huettel B."/>
            <person name="Barry K.W."/>
            <person name="Haridas S."/>
            <person name="Chen C."/>
            <person name="Bauer D."/>
            <person name="Andreopoulos W."/>
            <person name="Pangilinan J."/>
            <person name="LaButti K."/>
            <person name="Riley R."/>
            <person name="Lipzen A."/>
            <person name="Clum A."/>
            <person name="Drula E."/>
            <person name="Henrissat B."/>
            <person name="Kohler A."/>
            <person name="Grigoriev I.V."/>
            <person name="Martin F.M."/>
            <person name="Hacquard S."/>
        </authorList>
    </citation>
    <scope>NUCLEOTIDE SEQUENCE</scope>
    <source>
        <strain evidence="2">MPI-CAGE-AT-0021</strain>
    </source>
</reference>
<evidence type="ECO:0000313" key="2">
    <source>
        <dbReference type="EMBL" id="KAH7163255.1"/>
    </source>
</evidence>
<feature type="region of interest" description="Disordered" evidence="1">
    <location>
        <begin position="216"/>
        <end position="497"/>
    </location>
</feature>
<feature type="compositionally biased region" description="Basic and acidic residues" evidence="1">
    <location>
        <begin position="11"/>
        <end position="35"/>
    </location>
</feature>
<dbReference type="EMBL" id="JAGMUU010000001">
    <property type="protein sequence ID" value="KAH7163255.1"/>
    <property type="molecule type" value="Genomic_DNA"/>
</dbReference>
<name>A0A9P9JLN0_9HYPO</name>
<dbReference type="AlphaFoldDB" id="A0A9P9JLN0"/>
<proteinExistence type="predicted"/>
<protein>
    <submittedName>
        <fullName evidence="2">Uncharacterized protein</fullName>
    </submittedName>
</protein>
<comment type="caution">
    <text evidence="2">The sequence shown here is derived from an EMBL/GenBank/DDBJ whole genome shotgun (WGS) entry which is preliminary data.</text>
</comment>
<feature type="compositionally biased region" description="Basic and acidic residues" evidence="1">
    <location>
        <begin position="453"/>
        <end position="470"/>
    </location>
</feature>
<accession>A0A9P9JLN0</accession>
<sequence length="497" mass="54314">MKVEIRRKKLAQSERRATRNGRRETSGGRREEGRKARAKCTQNQKVNATSCRTKLELGLVMMLARLQGQARAASSSSQCLSVVGWAWPSWKAWSKVRYLESRGGRGMDGMHRGGFLVRPGKQAYCKSATGWAWAWAWVCLLLLGGGGGGGRCEACEARQTRGTGVGWKVCARVDDERQTLSGLEQASPLGSGLWALAGVTLLVSSPPGAKAVARRKKTAAAKPGPDVVREGDQKQPNNVEWMDSVEGWTTEQRQRERDSRFAGTGRGSGSRSAPCRQGQMLATADLGVTHGSDAPNDSEQRRAQTRTPGTRQKAKVEQTESNPAEPNESNEPNEPNGGRGEKATPPTYTLTRPARFSGIPNSLLRCSKRQKQNRPDDARHDRERETDGAQKQKQSHGNGHARTKEAWHVFLANRGPYGRSVQPSPAASSSSQAPCPSKGGPEEAEKATGGTKRTNERTNERTDRRKDACRKPVRTSMEAQFKSAPHASAHAHGHFRR</sequence>
<gene>
    <name evidence="2" type="ORF">B0J13DRAFT_601792</name>
</gene>
<organism evidence="2 3">
    <name type="scientific">Dactylonectria estremocensis</name>
    <dbReference type="NCBI Taxonomy" id="1079267"/>
    <lineage>
        <taxon>Eukaryota</taxon>
        <taxon>Fungi</taxon>
        <taxon>Dikarya</taxon>
        <taxon>Ascomycota</taxon>
        <taxon>Pezizomycotina</taxon>
        <taxon>Sordariomycetes</taxon>
        <taxon>Hypocreomycetidae</taxon>
        <taxon>Hypocreales</taxon>
        <taxon>Nectriaceae</taxon>
        <taxon>Dactylonectria</taxon>
    </lineage>
</organism>
<keyword evidence="3" id="KW-1185">Reference proteome</keyword>
<evidence type="ECO:0000256" key="1">
    <source>
        <dbReference type="SAM" id="MobiDB-lite"/>
    </source>
</evidence>
<feature type="compositionally biased region" description="Low complexity" evidence="1">
    <location>
        <begin position="320"/>
        <end position="336"/>
    </location>
</feature>
<evidence type="ECO:0000313" key="3">
    <source>
        <dbReference type="Proteomes" id="UP000717696"/>
    </source>
</evidence>
<feature type="region of interest" description="Disordered" evidence="1">
    <location>
        <begin position="1"/>
        <end position="38"/>
    </location>
</feature>
<feature type="compositionally biased region" description="Basic residues" evidence="1">
    <location>
        <begin position="1"/>
        <end position="10"/>
    </location>
</feature>
<feature type="compositionally biased region" description="Low complexity" evidence="1">
    <location>
        <begin position="420"/>
        <end position="437"/>
    </location>
</feature>